<evidence type="ECO:0008006" key="4">
    <source>
        <dbReference type="Google" id="ProtNLM"/>
    </source>
</evidence>
<dbReference type="AlphaFoldDB" id="A0AAD7RPL1"/>
<organism evidence="2 3">
    <name type="scientific">Aldrovandia affinis</name>
    <dbReference type="NCBI Taxonomy" id="143900"/>
    <lineage>
        <taxon>Eukaryota</taxon>
        <taxon>Metazoa</taxon>
        <taxon>Chordata</taxon>
        <taxon>Craniata</taxon>
        <taxon>Vertebrata</taxon>
        <taxon>Euteleostomi</taxon>
        <taxon>Actinopterygii</taxon>
        <taxon>Neopterygii</taxon>
        <taxon>Teleostei</taxon>
        <taxon>Notacanthiformes</taxon>
        <taxon>Halosauridae</taxon>
        <taxon>Aldrovandia</taxon>
    </lineage>
</organism>
<dbReference type="EMBL" id="JAINUG010000205">
    <property type="protein sequence ID" value="KAJ8387802.1"/>
    <property type="molecule type" value="Genomic_DNA"/>
</dbReference>
<name>A0AAD7RPL1_9TELE</name>
<dbReference type="InterPro" id="IPR036790">
    <property type="entry name" value="Frizzled_dom_sf"/>
</dbReference>
<dbReference type="Gene3D" id="1.10.2000.10">
    <property type="entry name" value="Frizzled cysteine-rich domain"/>
    <property type="match status" value="1"/>
</dbReference>
<keyword evidence="3" id="KW-1185">Reference proteome</keyword>
<evidence type="ECO:0000313" key="2">
    <source>
        <dbReference type="EMBL" id="KAJ8387802.1"/>
    </source>
</evidence>
<feature type="signal peptide" evidence="1">
    <location>
        <begin position="1"/>
        <end position="29"/>
    </location>
</feature>
<reference evidence="2" key="1">
    <citation type="journal article" date="2023" name="Science">
        <title>Genome structures resolve the early diversification of teleost fishes.</title>
        <authorList>
            <person name="Parey E."/>
            <person name="Louis A."/>
            <person name="Montfort J."/>
            <person name="Bouchez O."/>
            <person name="Roques C."/>
            <person name="Iampietro C."/>
            <person name="Lluch J."/>
            <person name="Castinel A."/>
            <person name="Donnadieu C."/>
            <person name="Desvignes T."/>
            <person name="Floi Bucao C."/>
            <person name="Jouanno E."/>
            <person name="Wen M."/>
            <person name="Mejri S."/>
            <person name="Dirks R."/>
            <person name="Jansen H."/>
            <person name="Henkel C."/>
            <person name="Chen W.J."/>
            <person name="Zahm M."/>
            <person name="Cabau C."/>
            <person name="Klopp C."/>
            <person name="Thompson A.W."/>
            <person name="Robinson-Rechavi M."/>
            <person name="Braasch I."/>
            <person name="Lecointre G."/>
            <person name="Bobe J."/>
            <person name="Postlethwait J.H."/>
            <person name="Berthelot C."/>
            <person name="Roest Crollius H."/>
            <person name="Guiguen Y."/>
        </authorList>
    </citation>
    <scope>NUCLEOTIDE SEQUENCE</scope>
    <source>
        <strain evidence="2">NC1722</strain>
    </source>
</reference>
<keyword evidence="1" id="KW-0732">Signal</keyword>
<evidence type="ECO:0000256" key="1">
    <source>
        <dbReference type="SAM" id="SignalP"/>
    </source>
</evidence>
<gene>
    <name evidence="2" type="ORF">AAFF_G00149510</name>
</gene>
<proteinExistence type="predicted"/>
<accession>A0AAD7RPL1</accession>
<sequence>MRRFGPHGGAMVVLWACVSTLTGRGAIQADPPGGQDGFACEPIALRMCQDLPYNTTFTPNPLDHHDQQAAQLAMEMMYSISSENGFWKVKLLVLIRIQSRFFIRNWYITERT</sequence>
<comment type="caution">
    <text evidence="2">The sequence shown here is derived from an EMBL/GenBank/DDBJ whole genome shotgun (WGS) entry which is preliminary data.</text>
</comment>
<dbReference type="Proteomes" id="UP001221898">
    <property type="component" value="Unassembled WGS sequence"/>
</dbReference>
<evidence type="ECO:0000313" key="3">
    <source>
        <dbReference type="Proteomes" id="UP001221898"/>
    </source>
</evidence>
<feature type="chain" id="PRO_5042003263" description="FZ domain-containing protein" evidence="1">
    <location>
        <begin position="30"/>
        <end position="112"/>
    </location>
</feature>
<protein>
    <recommendedName>
        <fullName evidence="4">FZ domain-containing protein</fullName>
    </recommendedName>
</protein>
<dbReference type="SUPFAM" id="SSF63501">
    <property type="entry name" value="Frizzled cysteine-rich domain"/>
    <property type="match status" value="1"/>
</dbReference>